<evidence type="ECO:0000313" key="3">
    <source>
        <dbReference type="Proteomes" id="UP000002817"/>
    </source>
</evidence>
<accession>C9QG14</accession>
<evidence type="ECO:0008006" key="5">
    <source>
        <dbReference type="Google" id="ProtNLM"/>
    </source>
</evidence>
<evidence type="ECO:0000313" key="2">
    <source>
        <dbReference type="EMBL" id="EGU54102.1"/>
    </source>
</evidence>
<dbReference type="STRING" id="675816.VIA_001512"/>
<dbReference type="Proteomes" id="UP000003515">
    <property type="component" value="Unassembled WGS sequence"/>
</dbReference>
<keyword evidence="4" id="KW-1185">Reference proteome</keyword>
<dbReference type="eggNOG" id="ENOG5032Z29">
    <property type="taxonomic scope" value="Bacteria"/>
</dbReference>
<dbReference type="Pfam" id="PF10761">
    <property type="entry name" value="DUF2590"/>
    <property type="match status" value="1"/>
</dbReference>
<reference evidence="2" key="2">
    <citation type="submission" date="2011-08" db="EMBL/GenBank/DDBJ databases">
        <authorList>
            <person name="Hoffman M."/>
            <person name="Strain E.A."/>
            <person name="Brown E."/>
            <person name="Allard M.W."/>
        </authorList>
    </citation>
    <scope>NUCLEOTIDE SEQUENCE</scope>
    <source>
        <strain evidence="2">CIP 102891</strain>
    </source>
</reference>
<dbReference type="RefSeq" id="WP_004412229.1">
    <property type="nucleotide sequence ID" value="NZ_ACZV01000004.1"/>
</dbReference>
<organism evidence="2 3">
    <name type="scientific">Vibrio orientalis CIP 102891 = ATCC 33934</name>
    <dbReference type="NCBI Taxonomy" id="675816"/>
    <lineage>
        <taxon>Bacteria</taxon>
        <taxon>Pseudomonadati</taxon>
        <taxon>Pseudomonadota</taxon>
        <taxon>Gammaproteobacteria</taxon>
        <taxon>Vibrionales</taxon>
        <taxon>Vibrionaceae</taxon>
        <taxon>Vibrio</taxon>
        <taxon>Vibrio oreintalis group</taxon>
    </lineage>
</organism>
<proteinExistence type="predicted"/>
<dbReference type="OrthoDB" id="6893744at2"/>
<dbReference type="PATRIC" id="fig|675816.5.peg.183"/>
<name>C9QG14_VIBOR</name>
<evidence type="ECO:0000313" key="1">
    <source>
        <dbReference type="EMBL" id="EEX94354.1"/>
    </source>
</evidence>
<comment type="caution">
    <text evidence="2">The sequence shown here is derived from an EMBL/GenBank/DDBJ whole genome shotgun (WGS) entry which is preliminary data.</text>
</comment>
<protein>
    <recommendedName>
        <fullName evidence="5">Phage protein</fullName>
    </recommendedName>
</protein>
<dbReference type="Proteomes" id="UP000002817">
    <property type="component" value="Unassembled WGS sequence"/>
</dbReference>
<evidence type="ECO:0000313" key="4">
    <source>
        <dbReference type="Proteomes" id="UP000003515"/>
    </source>
</evidence>
<reference evidence="1 4" key="1">
    <citation type="submission" date="2009-10" db="EMBL/GenBank/DDBJ databases">
        <authorList>
            <consortium name="Los Alamos National Laboratory (LANL)"/>
            <consortium name="National Microbial Pathogen Data Resource (NMPDR)"/>
            <person name="Munk A.C."/>
            <person name="Chertkov O."/>
            <person name="Tapia R."/>
            <person name="Green L."/>
            <person name="Rogers Y."/>
            <person name="Detter J.C."/>
            <person name="Bruce D."/>
            <person name="Brettin T.S."/>
            <person name="Colwell R.R."/>
            <person name="Huq A."/>
            <person name="Grim C.J."/>
            <person name="Hasan N.A."/>
            <person name="Bartels D."/>
            <person name="Vonstein V."/>
        </authorList>
    </citation>
    <scope>NUCLEOTIDE SEQUENCE [LARGE SCALE GENOMIC DNA]</scope>
    <source>
        <strain evidence="1 4">CIP 102891</strain>
    </source>
</reference>
<reference evidence="2 3" key="3">
    <citation type="journal article" date="2012" name="Int. J. Syst. Evol. Microbiol.">
        <title>Vibrio caribbeanicus sp. nov., isolated from the marine sponge Scleritoderma cyanea.</title>
        <authorList>
            <person name="Hoffmann M."/>
            <person name="Monday S.R."/>
            <person name="Allard M.W."/>
            <person name="Strain E.A."/>
            <person name="Whittaker P."/>
            <person name="Naum M."/>
            <person name="McCarthy P.J."/>
            <person name="Lopez J.V."/>
            <person name="Fischer M."/>
            <person name="Brown E.W."/>
        </authorList>
    </citation>
    <scope>NUCLEOTIDE SEQUENCE [LARGE SCALE GENOMIC DNA]</scope>
    <source>
        <strain evidence="2">CIP 102891</strain>
        <strain evidence="3">CIP 102891 / ATCC 33934</strain>
    </source>
</reference>
<dbReference type="InterPro" id="IPR019697">
    <property type="entry name" value="Phage_HP1_Orf28"/>
</dbReference>
<dbReference type="AlphaFoldDB" id="C9QG14"/>
<dbReference type="EMBL" id="ACZV01000004">
    <property type="protein sequence ID" value="EEX94354.1"/>
    <property type="molecule type" value="Genomic_DNA"/>
</dbReference>
<sequence>MADQKFIDIKVIQGGWNVDAGQQPEQASDLYSIAQDVKHRIMESGLARRLLAERNPTLRADVLVQIEQAAEQDERIIPGSVYANETKIGTVELTAKAFDFSDSIDIEVNQ</sequence>
<gene>
    <name evidence="1" type="ORF">VIA_001512</name>
    <name evidence="2" type="ORF">VIOR3934_19785</name>
</gene>
<dbReference type="EMBL" id="AFWH01000001">
    <property type="protein sequence ID" value="EGU54102.1"/>
    <property type="molecule type" value="Genomic_DNA"/>
</dbReference>